<dbReference type="PANTHER" id="PTHR21016">
    <property type="entry name" value="BETA-AMYLOID BINDING PROTEIN-RELATED"/>
    <property type="match status" value="1"/>
</dbReference>
<dbReference type="Proteomes" id="UP000053433">
    <property type="component" value="Unassembled WGS sequence"/>
</dbReference>
<organism evidence="7 9">
    <name type="scientific">Ruthenibacterium lactatiformans</name>
    <dbReference type="NCBI Taxonomy" id="1550024"/>
    <lineage>
        <taxon>Bacteria</taxon>
        <taxon>Bacillati</taxon>
        <taxon>Bacillota</taxon>
        <taxon>Clostridia</taxon>
        <taxon>Eubacteriales</taxon>
        <taxon>Oscillospiraceae</taxon>
        <taxon>Ruthenibacterium</taxon>
    </lineage>
</organism>
<evidence type="ECO:0000259" key="6">
    <source>
        <dbReference type="Pfam" id="PF05154"/>
    </source>
</evidence>
<feature type="domain" description="TM2" evidence="6">
    <location>
        <begin position="45"/>
        <end position="93"/>
    </location>
</feature>
<accession>A0A0W7TRS9</accession>
<evidence type="ECO:0000256" key="3">
    <source>
        <dbReference type="ARBA" id="ARBA00022989"/>
    </source>
</evidence>
<dbReference type="AlphaFoldDB" id="A0A0W7TRS9"/>
<feature type="transmembrane region" description="Helical" evidence="5">
    <location>
        <begin position="50"/>
        <end position="68"/>
    </location>
</feature>
<dbReference type="InterPro" id="IPR007829">
    <property type="entry name" value="TM2"/>
</dbReference>
<evidence type="ECO:0000256" key="5">
    <source>
        <dbReference type="SAM" id="Phobius"/>
    </source>
</evidence>
<evidence type="ECO:0000256" key="1">
    <source>
        <dbReference type="ARBA" id="ARBA00004141"/>
    </source>
</evidence>
<evidence type="ECO:0000256" key="2">
    <source>
        <dbReference type="ARBA" id="ARBA00022692"/>
    </source>
</evidence>
<feature type="transmembrane region" description="Helical" evidence="5">
    <location>
        <begin position="74"/>
        <end position="95"/>
    </location>
</feature>
<evidence type="ECO:0000313" key="10">
    <source>
        <dbReference type="Proteomes" id="UP000472755"/>
    </source>
</evidence>
<evidence type="ECO:0000313" key="8">
    <source>
        <dbReference type="EMBL" id="MTS26559.1"/>
    </source>
</evidence>
<evidence type="ECO:0000256" key="4">
    <source>
        <dbReference type="ARBA" id="ARBA00023136"/>
    </source>
</evidence>
<keyword evidence="2 5" id="KW-0812">Transmembrane</keyword>
<gene>
    <name evidence="7" type="ORF">ASJ35_08215</name>
    <name evidence="8" type="ORF">GMD59_04560</name>
</gene>
<evidence type="ECO:0000313" key="9">
    <source>
        <dbReference type="Proteomes" id="UP000053433"/>
    </source>
</evidence>
<reference evidence="8 10" key="2">
    <citation type="journal article" date="2019" name="Nat. Med.">
        <title>A library of human gut bacterial isolates paired with longitudinal multiomics data enables mechanistic microbiome research.</title>
        <authorList>
            <person name="Poyet M."/>
            <person name="Groussin M."/>
            <person name="Gibbons S.M."/>
            <person name="Avila-Pacheco J."/>
            <person name="Jiang X."/>
            <person name="Kearney S.M."/>
            <person name="Perrotta A.R."/>
            <person name="Berdy B."/>
            <person name="Zhao S."/>
            <person name="Lieberman T.D."/>
            <person name="Swanson P.K."/>
            <person name="Smith M."/>
            <person name="Roesemann S."/>
            <person name="Alexander J.E."/>
            <person name="Rich S.A."/>
            <person name="Livny J."/>
            <person name="Vlamakis H."/>
            <person name="Clish C."/>
            <person name="Bullock K."/>
            <person name="Deik A."/>
            <person name="Scott J."/>
            <person name="Pierce K.A."/>
            <person name="Xavier R.J."/>
            <person name="Alm E.J."/>
        </authorList>
    </citation>
    <scope>NUCLEOTIDE SEQUENCE [LARGE SCALE GENOMIC DNA]</scope>
    <source>
        <strain evidence="8 10">BIOML-A4</strain>
    </source>
</reference>
<keyword evidence="4 5" id="KW-0472">Membrane</keyword>
<sequence>MDQQKIDMFIMTNQKYFPEEKIVYLKDKLRTMDDDKFSLISTVQMKDPNTVLLVSIFLGVLGIDRFMIGDTGMGILKLLTCGCCGVLTIIDWFTISKKTRELNFNKVMTLL</sequence>
<dbReference type="EMBL" id="LMUA01000009">
    <property type="protein sequence ID" value="KUE76525.1"/>
    <property type="molecule type" value="Genomic_DNA"/>
</dbReference>
<dbReference type="EMBL" id="WMZU01000004">
    <property type="protein sequence ID" value="MTS26559.1"/>
    <property type="molecule type" value="Genomic_DNA"/>
</dbReference>
<protein>
    <submittedName>
        <fullName evidence="8">NINE protein</fullName>
    </submittedName>
</protein>
<dbReference type="InterPro" id="IPR050932">
    <property type="entry name" value="TM2D1-3-like"/>
</dbReference>
<proteinExistence type="predicted"/>
<dbReference type="Pfam" id="PF05154">
    <property type="entry name" value="TM2"/>
    <property type="match status" value="1"/>
</dbReference>
<keyword evidence="3 5" id="KW-1133">Transmembrane helix</keyword>
<reference evidence="7 9" key="1">
    <citation type="submission" date="2015-10" db="EMBL/GenBank/DDBJ databases">
        <title>A novel member of the family Ruminococcaceae isolated from human faeces.</title>
        <authorList>
            <person name="Shkoporov A.N."/>
            <person name="Chaplin A.V."/>
            <person name="Motuzova O.V."/>
            <person name="Kafarskaia L.I."/>
            <person name="Efimov B.A."/>
        </authorList>
    </citation>
    <scope>NUCLEOTIDE SEQUENCE [LARGE SCALE GENOMIC DNA]</scope>
    <source>
        <strain evidence="7 9">668</strain>
    </source>
</reference>
<comment type="caution">
    <text evidence="7">The sequence shown here is derived from an EMBL/GenBank/DDBJ whole genome shotgun (WGS) entry which is preliminary data.</text>
</comment>
<dbReference type="Proteomes" id="UP000472755">
    <property type="component" value="Unassembled WGS sequence"/>
</dbReference>
<dbReference type="PANTHER" id="PTHR21016:SF25">
    <property type="entry name" value="TM2 DOMAIN-CONTAINING PROTEIN DDB_G0277895-RELATED"/>
    <property type="match status" value="1"/>
</dbReference>
<comment type="subcellular location">
    <subcellularLocation>
        <location evidence="1">Membrane</location>
        <topology evidence="1">Multi-pass membrane protein</topology>
    </subcellularLocation>
</comment>
<name>A0A0W7TRS9_9FIRM</name>
<dbReference type="GO" id="GO:0016020">
    <property type="term" value="C:membrane"/>
    <property type="evidence" value="ECO:0007669"/>
    <property type="project" value="UniProtKB-SubCell"/>
</dbReference>
<evidence type="ECO:0000313" key="7">
    <source>
        <dbReference type="EMBL" id="KUE76525.1"/>
    </source>
</evidence>